<dbReference type="PANTHER" id="PTHR16029:SF11">
    <property type="entry name" value="CENTROSOMAL PROTEIN OF 192 KDA"/>
    <property type="match status" value="1"/>
</dbReference>
<name>A0ABV0ZQJ0_9TELE</name>
<dbReference type="PANTHER" id="PTHR16029">
    <property type="entry name" value="CENTROSOMAL PROTEIN OF 192 KDA"/>
    <property type="match status" value="1"/>
</dbReference>
<evidence type="ECO:0000259" key="1">
    <source>
        <dbReference type="Pfam" id="PF22066"/>
    </source>
</evidence>
<dbReference type="Gene3D" id="2.60.40.10">
    <property type="entry name" value="Immunoglobulins"/>
    <property type="match status" value="1"/>
</dbReference>
<evidence type="ECO:0000313" key="3">
    <source>
        <dbReference type="Proteomes" id="UP001469553"/>
    </source>
</evidence>
<feature type="non-terminal residue" evidence="2">
    <location>
        <position position="1"/>
    </location>
</feature>
<proteinExistence type="predicted"/>
<keyword evidence="3" id="KW-1185">Reference proteome</keyword>
<feature type="domain" description="Cep192-like" evidence="1">
    <location>
        <begin position="53"/>
        <end position="152"/>
    </location>
</feature>
<evidence type="ECO:0000313" key="2">
    <source>
        <dbReference type="EMBL" id="MEQ2308528.1"/>
    </source>
</evidence>
<dbReference type="InterPro" id="IPR054088">
    <property type="entry name" value="Cep192-like_D8"/>
</dbReference>
<reference evidence="2 3" key="1">
    <citation type="submission" date="2021-06" db="EMBL/GenBank/DDBJ databases">
        <authorList>
            <person name="Palmer J.M."/>
        </authorList>
    </citation>
    <scope>NUCLEOTIDE SEQUENCE [LARGE SCALE GENOMIC DNA]</scope>
    <source>
        <strain evidence="2 3">AS_MEX2019</strain>
        <tissue evidence="2">Muscle</tissue>
    </source>
</reference>
<dbReference type="Proteomes" id="UP001469553">
    <property type="component" value="Unassembled WGS sequence"/>
</dbReference>
<comment type="caution">
    <text evidence="2">The sequence shown here is derived from an EMBL/GenBank/DDBJ whole genome shotgun (WGS) entry which is preliminary data.</text>
</comment>
<protein>
    <recommendedName>
        <fullName evidence="1">Cep192-like domain-containing protein</fullName>
    </recommendedName>
</protein>
<accession>A0ABV0ZQJ0</accession>
<dbReference type="Pfam" id="PF22066">
    <property type="entry name" value="Cep192_D8"/>
    <property type="match status" value="1"/>
</dbReference>
<sequence>ILKSCPCFVKGVKSGPIEGPQEGNCSLVRTGATVKSRKRSDWSAGKAGQEEAVRRGVYSPQDLYTFPDTQVGESSTLKVNVRNNSSDTHELRFVKPKEPFHMKHFGYSLRSQHYVKLPVQFKPNTAGKHTGLLLIQSESSGSLVVQLSGEALP</sequence>
<dbReference type="EMBL" id="JAHRIP010069118">
    <property type="protein sequence ID" value="MEQ2308528.1"/>
    <property type="molecule type" value="Genomic_DNA"/>
</dbReference>
<dbReference type="InterPro" id="IPR039103">
    <property type="entry name" value="Spd-2/CEP192"/>
</dbReference>
<gene>
    <name evidence="2" type="ORF">AMECASPLE_029101</name>
</gene>
<dbReference type="InterPro" id="IPR013783">
    <property type="entry name" value="Ig-like_fold"/>
</dbReference>
<organism evidence="2 3">
    <name type="scientific">Ameca splendens</name>
    <dbReference type="NCBI Taxonomy" id="208324"/>
    <lineage>
        <taxon>Eukaryota</taxon>
        <taxon>Metazoa</taxon>
        <taxon>Chordata</taxon>
        <taxon>Craniata</taxon>
        <taxon>Vertebrata</taxon>
        <taxon>Euteleostomi</taxon>
        <taxon>Actinopterygii</taxon>
        <taxon>Neopterygii</taxon>
        <taxon>Teleostei</taxon>
        <taxon>Neoteleostei</taxon>
        <taxon>Acanthomorphata</taxon>
        <taxon>Ovalentaria</taxon>
        <taxon>Atherinomorphae</taxon>
        <taxon>Cyprinodontiformes</taxon>
        <taxon>Goodeidae</taxon>
        <taxon>Ameca</taxon>
    </lineage>
</organism>